<keyword evidence="15" id="KW-0325">Glycoprotein</keyword>
<evidence type="ECO:0000313" key="19">
    <source>
        <dbReference type="EMBL" id="GAA1544211.1"/>
    </source>
</evidence>
<feature type="region of interest" description="Disordered" evidence="16">
    <location>
        <begin position="111"/>
        <end position="146"/>
    </location>
</feature>
<keyword evidence="20" id="KW-1185">Reference proteome</keyword>
<comment type="subcellular location">
    <subcellularLocation>
        <location evidence="1">Cell membrane</location>
        <topology evidence="1">Single-pass type I membrane protein</topology>
    </subcellularLocation>
</comment>
<keyword evidence="6 17" id="KW-0732">Signal</keyword>
<sequence>MNRRLLPLAAATVTAVALTAVPTPPAATAADEVTLTYSFTGGEQTFTVPAGVSALSITAYGARGGNSASGGDGVKLGGAGGAVSATLPVTPGQVLYINVGGVGATGTISGSNPGGFNGGGSGRKTAGSGGGASDVRTTPRSQNLPATRIIVAGGGGGASASPGEAYYGAGGPGALTLGPVPSGNPGWIGGAGCSAGAGGGGGGNTVGGAPGTGASRPPAATADSGSSGVLGTGGGGGTADDGAGGGGGGWFGGGGGGAGRLFTNPVCWGHPGGGGGGSSYVGPGGTGISTGSAGANPARVVLRYQQPDSPPSAKAATALQLEAKPKRDRKAPYAYRVRGRVDGVFPADAIRCQGTVRLTVKKGGRTLKKATTALSADCTFAKRVKVTRAKLGTGKRTKLTIKVRFPGNPALEPSTGTLPVRAN</sequence>
<reference evidence="19 20" key="1">
    <citation type="journal article" date="2019" name="Int. J. Syst. Evol. Microbiol.">
        <title>The Global Catalogue of Microorganisms (GCM) 10K type strain sequencing project: providing services to taxonomists for standard genome sequencing and annotation.</title>
        <authorList>
            <consortium name="The Broad Institute Genomics Platform"/>
            <consortium name="The Broad Institute Genome Sequencing Center for Infectious Disease"/>
            <person name="Wu L."/>
            <person name="Ma J."/>
        </authorList>
    </citation>
    <scope>NUCLEOTIDE SEQUENCE [LARGE SCALE GENOMIC DNA]</scope>
    <source>
        <strain evidence="19 20">JCM 14942</strain>
    </source>
</reference>
<comment type="caution">
    <text evidence="19">The sequence shown here is derived from an EMBL/GenBank/DDBJ whole genome shotgun (WGS) entry which is preliminary data.</text>
</comment>
<evidence type="ECO:0000256" key="2">
    <source>
        <dbReference type="ARBA" id="ARBA00011902"/>
    </source>
</evidence>
<evidence type="ECO:0000256" key="5">
    <source>
        <dbReference type="ARBA" id="ARBA00022692"/>
    </source>
</evidence>
<keyword evidence="5" id="KW-0812">Transmembrane</keyword>
<feature type="compositionally biased region" description="Polar residues" evidence="16">
    <location>
        <begin position="135"/>
        <end position="145"/>
    </location>
</feature>
<evidence type="ECO:0000256" key="6">
    <source>
        <dbReference type="ARBA" id="ARBA00022729"/>
    </source>
</evidence>
<dbReference type="EC" id="2.7.10.1" evidence="2"/>
<feature type="compositionally biased region" description="Gly residues" evidence="16">
    <location>
        <begin position="112"/>
        <end position="132"/>
    </location>
</feature>
<evidence type="ECO:0000256" key="8">
    <source>
        <dbReference type="ARBA" id="ARBA00022777"/>
    </source>
</evidence>
<evidence type="ECO:0000259" key="18">
    <source>
        <dbReference type="Pfam" id="PF12810"/>
    </source>
</evidence>
<dbReference type="InterPro" id="IPR055163">
    <property type="entry name" value="ALK/LTK-like_GRD"/>
</dbReference>
<dbReference type="Pfam" id="PF12810">
    <property type="entry name" value="ALK_LTK_GRD"/>
    <property type="match status" value="1"/>
</dbReference>
<evidence type="ECO:0000256" key="4">
    <source>
        <dbReference type="ARBA" id="ARBA00022679"/>
    </source>
</evidence>
<keyword evidence="9" id="KW-0067">ATP-binding</keyword>
<evidence type="ECO:0000256" key="9">
    <source>
        <dbReference type="ARBA" id="ARBA00022840"/>
    </source>
</evidence>
<dbReference type="EMBL" id="BAAAOR010000040">
    <property type="protein sequence ID" value="GAA1544211.1"/>
    <property type="molecule type" value="Genomic_DNA"/>
</dbReference>
<protein>
    <recommendedName>
        <fullName evidence="2">receptor protein-tyrosine kinase</fullName>
        <ecNumber evidence="2">2.7.10.1</ecNumber>
    </recommendedName>
</protein>
<name>A0ABN2BMW2_9ACTN</name>
<feature type="region of interest" description="Disordered" evidence="16">
    <location>
        <begin position="204"/>
        <end position="247"/>
    </location>
</feature>
<evidence type="ECO:0000256" key="7">
    <source>
        <dbReference type="ARBA" id="ARBA00022741"/>
    </source>
</evidence>
<organism evidence="19 20">
    <name type="scientific">Nocardioides humi</name>
    <dbReference type="NCBI Taxonomy" id="449461"/>
    <lineage>
        <taxon>Bacteria</taxon>
        <taxon>Bacillati</taxon>
        <taxon>Actinomycetota</taxon>
        <taxon>Actinomycetes</taxon>
        <taxon>Propionibacteriales</taxon>
        <taxon>Nocardioidaceae</taxon>
        <taxon>Nocardioides</taxon>
    </lineage>
</organism>
<feature type="chain" id="PRO_5046136864" description="receptor protein-tyrosine kinase" evidence="17">
    <location>
        <begin position="30"/>
        <end position="423"/>
    </location>
</feature>
<keyword evidence="3" id="KW-1003">Cell membrane</keyword>
<evidence type="ECO:0000256" key="15">
    <source>
        <dbReference type="ARBA" id="ARBA00023180"/>
    </source>
</evidence>
<keyword evidence="14" id="KW-0675">Receptor</keyword>
<feature type="signal peptide" evidence="17">
    <location>
        <begin position="1"/>
        <end position="29"/>
    </location>
</feature>
<evidence type="ECO:0000256" key="11">
    <source>
        <dbReference type="ARBA" id="ARBA00023136"/>
    </source>
</evidence>
<evidence type="ECO:0000256" key="1">
    <source>
        <dbReference type="ARBA" id="ARBA00004251"/>
    </source>
</evidence>
<evidence type="ECO:0000256" key="16">
    <source>
        <dbReference type="SAM" id="MobiDB-lite"/>
    </source>
</evidence>
<keyword evidence="8" id="KW-0418">Kinase</keyword>
<evidence type="ECO:0000256" key="13">
    <source>
        <dbReference type="ARBA" id="ARBA00023157"/>
    </source>
</evidence>
<keyword evidence="4" id="KW-0808">Transferase</keyword>
<evidence type="ECO:0000313" key="20">
    <source>
        <dbReference type="Proteomes" id="UP001500842"/>
    </source>
</evidence>
<evidence type="ECO:0000256" key="3">
    <source>
        <dbReference type="ARBA" id="ARBA00022475"/>
    </source>
</evidence>
<keyword evidence="10" id="KW-1133">Transmembrane helix</keyword>
<gene>
    <name evidence="19" type="ORF">GCM10009788_53340</name>
</gene>
<evidence type="ECO:0000256" key="12">
    <source>
        <dbReference type="ARBA" id="ARBA00023137"/>
    </source>
</evidence>
<proteinExistence type="predicted"/>
<evidence type="ECO:0000256" key="14">
    <source>
        <dbReference type="ARBA" id="ARBA00023170"/>
    </source>
</evidence>
<feature type="domain" description="ALK/LTK-like glycine-rich" evidence="18">
    <location>
        <begin position="56"/>
        <end position="282"/>
    </location>
</feature>
<keyword evidence="12" id="KW-0829">Tyrosine-protein kinase</keyword>
<evidence type="ECO:0000256" key="17">
    <source>
        <dbReference type="SAM" id="SignalP"/>
    </source>
</evidence>
<accession>A0ABN2BMW2</accession>
<dbReference type="Proteomes" id="UP001500842">
    <property type="component" value="Unassembled WGS sequence"/>
</dbReference>
<feature type="compositionally biased region" description="Gly residues" evidence="16">
    <location>
        <begin position="228"/>
        <end position="247"/>
    </location>
</feature>
<keyword evidence="7" id="KW-0547">Nucleotide-binding</keyword>
<keyword evidence="11" id="KW-0472">Membrane</keyword>
<evidence type="ECO:0000256" key="10">
    <source>
        <dbReference type="ARBA" id="ARBA00022989"/>
    </source>
</evidence>
<keyword evidence="13" id="KW-1015">Disulfide bond</keyword>
<dbReference type="RefSeq" id="WP_344113962.1">
    <property type="nucleotide sequence ID" value="NZ_BAAAOR010000040.1"/>
</dbReference>